<proteinExistence type="predicted"/>
<keyword evidence="2" id="KW-1185">Reference proteome</keyword>
<dbReference type="AlphaFoldDB" id="A0A7W6REN4"/>
<evidence type="ECO:0000313" key="1">
    <source>
        <dbReference type="EMBL" id="MBB4267145.1"/>
    </source>
</evidence>
<accession>A0A7W6REN4</accession>
<organism evidence="1 2">
    <name type="scientific">Roseospira visakhapatnamensis</name>
    <dbReference type="NCBI Taxonomy" id="390880"/>
    <lineage>
        <taxon>Bacteria</taxon>
        <taxon>Pseudomonadati</taxon>
        <taxon>Pseudomonadota</taxon>
        <taxon>Alphaproteobacteria</taxon>
        <taxon>Rhodospirillales</taxon>
        <taxon>Rhodospirillaceae</taxon>
        <taxon>Roseospira</taxon>
    </lineage>
</organism>
<protein>
    <submittedName>
        <fullName evidence="1">ABC-type branched-subunit amino acid transport system substrate-binding protein</fullName>
    </submittedName>
</protein>
<gene>
    <name evidence="1" type="ORF">GGD89_002786</name>
</gene>
<evidence type="ECO:0000313" key="2">
    <source>
        <dbReference type="Proteomes" id="UP000554286"/>
    </source>
</evidence>
<dbReference type="RefSeq" id="WP_184046265.1">
    <property type="nucleotide sequence ID" value="NZ_JACIGK010000022.1"/>
</dbReference>
<name>A0A7W6REN4_9PROT</name>
<reference evidence="1 2" key="1">
    <citation type="submission" date="2020-08" db="EMBL/GenBank/DDBJ databases">
        <title>Genome sequencing of Purple Non-Sulfur Bacteria from various extreme environments.</title>
        <authorList>
            <person name="Mayer M."/>
        </authorList>
    </citation>
    <scope>NUCLEOTIDE SEQUENCE [LARGE SCALE GENOMIC DNA]</scope>
    <source>
        <strain evidence="1 2">JA131</strain>
    </source>
</reference>
<sequence length="93" mass="10059">MITLEDCCGLSGARPDEVIVVAYHERMAPILAAGKVHGLLAEPRGGDTLRRMILDEQARADGRGDGARVEALAILYREACHLYPQETACPESP</sequence>
<comment type="caution">
    <text evidence="1">The sequence shown here is derived from an EMBL/GenBank/DDBJ whole genome shotgun (WGS) entry which is preliminary data.</text>
</comment>
<dbReference type="EMBL" id="JACIGK010000022">
    <property type="protein sequence ID" value="MBB4267145.1"/>
    <property type="molecule type" value="Genomic_DNA"/>
</dbReference>
<dbReference type="Proteomes" id="UP000554286">
    <property type="component" value="Unassembled WGS sequence"/>
</dbReference>